<dbReference type="VEuPathDB" id="FungiDB:P175DRAFT_0429825"/>
<evidence type="ECO:0000256" key="3">
    <source>
        <dbReference type="ARBA" id="ARBA00009138"/>
    </source>
</evidence>
<keyword evidence="6" id="KW-0539">Nucleus</keyword>
<evidence type="ECO:0000259" key="8">
    <source>
        <dbReference type="Pfam" id="PF09770"/>
    </source>
</evidence>
<dbReference type="AlphaFoldDB" id="A0A0F8VAX7"/>
<dbReference type="GO" id="GO:0000932">
    <property type="term" value="C:P-body"/>
    <property type="evidence" value="ECO:0007669"/>
    <property type="project" value="UniProtKB-SubCell"/>
</dbReference>
<evidence type="ECO:0000256" key="7">
    <source>
        <dbReference type="SAM" id="MobiDB-lite"/>
    </source>
</evidence>
<feature type="region of interest" description="Disordered" evidence="7">
    <location>
        <begin position="268"/>
        <end position="324"/>
    </location>
</feature>
<keyword evidence="5" id="KW-0694">RNA-binding</keyword>
<name>A0A0F8VAX7_9EURO</name>
<feature type="region of interest" description="Disordered" evidence="7">
    <location>
        <begin position="499"/>
        <end position="520"/>
    </location>
</feature>
<dbReference type="GO" id="GO:0003723">
    <property type="term" value="F:RNA binding"/>
    <property type="evidence" value="ECO:0007669"/>
    <property type="project" value="UniProtKB-KW"/>
</dbReference>
<feature type="compositionally biased region" description="Basic and acidic residues" evidence="7">
    <location>
        <begin position="10"/>
        <end position="23"/>
    </location>
</feature>
<dbReference type="PANTHER" id="PTHR21551:SF0">
    <property type="entry name" value="PROTEIN ASSOCIATED WITH TOPO II RELATED-1, ISOFORM A"/>
    <property type="match status" value="1"/>
</dbReference>
<dbReference type="InterPro" id="IPR039900">
    <property type="entry name" value="Pat1-like"/>
</dbReference>
<dbReference type="GO" id="GO:0005634">
    <property type="term" value="C:nucleus"/>
    <property type="evidence" value="ECO:0007669"/>
    <property type="project" value="UniProtKB-SubCell"/>
</dbReference>
<feature type="domain" description="mRNA decay factor PAT1" evidence="8">
    <location>
        <begin position="1"/>
        <end position="829"/>
    </location>
</feature>
<comment type="caution">
    <text evidence="9">The sequence shown here is derived from an EMBL/GenBank/DDBJ whole genome shotgun (WGS) entry which is preliminary data.</text>
</comment>
<dbReference type="GO" id="GO:0000290">
    <property type="term" value="P:deadenylation-dependent decapping of nuclear-transcribed mRNA"/>
    <property type="evidence" value="ECO:0007669"/>
    <property type="project" value="InterPro"/>
</dbReference>
<comment type="subcellular location">
    <subcellularLocation>
        <location evidence="2">Cytoplasm</location>
        <location evidence="2">P-body</location>
    </subcellularLocation>
    <subcellularLocation>
        <location evidence="1">Nucleus</location>
    </subcellularLocation>
</comment>
<keyword evidence="4" id="KW-0963">Cytoplasm</keyword>
<feature type="region of interest" description="Disordered" evidence="7">
    <location>
        <begin position="1"/>
        <end position="26"/>
    </location>
</feature>
<dbReference type="Proteomes" id="UP000034947">
    <property type="component" value="Unassembled WGS sequence"/>
</dbReference>
<proteinExistence type="inferred from homology"/>
<evidence type="ECO:0000313" key="10">
    <source>
        <dbReference type="Proteomes" id="UP000034947"/>
    </source>
</evidence>
<dbReference type="InterPro" id="IPR019167">
    <property type="entry name" value="PAT1_dom"/>
</dbReference>
<dbReference type="PANTHER" id="PTHR21551">
    <property type="entry name" value="TOPOISOMERASE II-ASSOCIATED PROTEIN PAT1"/>
    <property type="match status" value="1"/>
</dbReference>
<dbReference type="Pfam" id="PF09770">
    <property type="entry name" value="PAT1"/>
    <property type="match status" value="1"/>
</dbReference>
<feature type="compositionally biased region" description="Pro residues" evidence="7">
    <location>
        <begin position="279"/>
        <end position="295"/>
    </location>
</feature>
<sequence>MSFFGFDTTLPRDRAPQGDRRGIFDTPDPFAEIARARAAAHHDNDDDVIDFEDTYDGLGEQLDDDQDAFNNDTFGGGPDTGAVGKDFDFFGNTAQIADVIGEEQVRYNLKHPQAAGSGPEPELQTVVAPAATVAQKPRRTGYEKYSDPDYIPDLQAKSSVWGLSKKAEPATVVQQSRKMMSLEEVEAQLRSHGIAPIPNQLPVSMPQPLAEPPIPLHRLQQVPGLPEGFANLPPEYLQAQFAKGIPPAHLMHPHSMVPEPYPLPAHAPNIPLHLLQNPNAPPPPHMPPVQPPATMPPRGQRPPQQSQQPQQQQQQQQQQQARGSNAQLPLITNPQQLMNLTEEQRVAYLMEDAKRAKRNHKIFLLSRGNGLMTPQDKNFITRIQLQQLVAAAGNVADNDSESVLAEDFYYQVYSQIRGAPRQHPHQPLGHFAQTYLLQTGNRIGGHGSRRQPQSADNHMQRMQQQVQRAVEAAKAKPKNKQLIIEGSLGKISFGNAKAPKPMLNIKRPESSEGAKTTKKPQTYLSLSDRKSILTNIENVYNTLMEMEDMERTMPPPPDETDLEAIQQHLEWRQKVRALNQKLWQELKVMEPIVPSSNTPHPFIAFLSYPKGKKAIPRIFRHIDQEQRVTILTMIVVHLDSLDVVRQALPVPGETQPPLAVREAIDLFSQAVMPSLLGYVNEAPFNIIIGLLGLVIAQTHVQFIAKTRIGLGVLTMLLSRAEIVKEAGQASERDWQQWVEKFNVLFDTLEPIFGDIFPSAINAGDDMYVWQFLAATGIGASPEQQQRLVIAVKDRVMETVAYSKTLPADMASQRLGNVNLFMRAIGLDVELLG</sequence>
<accession>A0A0F8VAX7</accession>
<evidence type="ECO:0000256" key="1">
    <source>
        <dbReference type="ARBA" id="ARBA00004123"/>
    </source>
</evidence>
<evidence type="ECO:0000256" key="5">
    <source>
        <dbReference type="ARBA" id="ARBA00022884"/>
    </source>
</evidence>
<feature type="compositionally biased region" description="Low complexity" evidence="7">
    <location>
        <begin position="296"/>
        <end position="320"/>
    </location>
</feature>
<reference evidence="9 10" key="1">
    <citation type="submission" date="2015-02" db="EMBL/GenBank/DDBJ databases">
        <title>Draft Genome Sequences of Two Closely-Related Aflatoxigenic Aspergillus Species Obtained from the Cote d'Ivoire.</title>
        <authorList>
            <person name="Moore G.G."/>
            <person name="Beltz S.B."/>
            <person name="Mack B.M."/>
        </authorList>
    </citation>
    <scope>NUCLEOTIDE SEQUENCE [LARGE SCALE GENOMIC DNA]</scope>
    <source>
        <strain evidence="9 10">SRRC1432</strain>
    </source>
</reference>
<keyword evidence="10" id="KW-1185">Reference proteome</keyword>
<evidence type="ECO:0000256" key="6">
    <source>
        <dbReference type="ARBA" id="ARBA00023242"/>
    </source>
</evidence>
<evidence type="ECO:0000313" key="9">
    <source>
        <dbReference type="EMBL" id="KKK20176.1"/>
    </source>
</evidence>
<dbReference type="GO" id="GO:0033962">
    <property type="term" value="P:P-body assembly"/>
    <property type="evidence" value="ECO:0007669"/>
    <property type="project" value="TreeGrafter"/>
</dbReference>
<protein>
    <submittedName>
        <fullName evidence="9">Topoisomerase II associated protein</fullName>
    </submittedName>
</protein>
<evidence type="ECO:0000256" key="4">
    <source>
        <dbReference type="ARBA" id="ARBA00022490"/>
    </source>
</evidence>
<dbReference type="EMBL" id="JYKN01001512">
    <property type="protein sequence ID" value="KKK20176.1"/>
    <property type="molecule type" value="Genomic_DNA"/>
</dbReference>
<dbReference type="OrthoDB" id="74835at2759"/>
<organism evidence="9 10">
    <name type="scientific">Aspergillus ochraceoroseus</name>
    <dbReference type="NCBI Taxonomy" id="138278"/>
    <lineage>
        <taxon>Eukaryota</taxon>
        <taxon>Fungi</taxon>
        <taxon>Dikarya</taxon>
        <taxon>Ascomycota</taxon>
        <taxon>Pezizomycotina</taxon>
        <taxon>Eurotiomycetes</taxon>
        <taxon>Eurotiomycetidae</taxon>
        <taxon>Eurotiales</taxon>
        <taxon>Aspergillaceae</taxon>
        <taxon>Aspergillus</taxon>
        <taxon>Aspergillus subgen. Nidulantes</taxon>
    </lineage>
</organism>
<comment type="similarity">
    <text evidence="3">Belongs to the PAT1 family.</text>
</comment>
<gene>
    <name evidence="9" type="ORF">AOCH_004051</name>
</gene>
<evidence type="ECO:0000256" key="2">
    <source>
        <dbReference type="ARBA" id="ARBA00004201"/>
    </source>
</evidence>